<dbReference type="Gene3D" id="3.40.630.30">
    <property type="match status" value="1"/>
</dbReference>
<name>A0A167IP83_9BURK</name>
<evidence type="ECO:0000313" key="6">
    <source>
        <dbReference type="Proteomes" id="UP000185680"/>
    </source>
</evidence>
<dbReference type="GO" id="GO:0008080">
    <property type="term" value="F:N-acetyltransferase activity"/>
    <property type="evidence" value="ECO:0007669"/>
    <property type="project" value="InterPro"/>
</dbReference>
<reference evidence="4 5" key="1">
    <citation type="submission" date="2016-02" db="EMBL/GenBank/DDBJ databases">
        <title>Draft genome sequence of Hydrogenophaga sp. LPB0072.</title>
        <authorList>
            <person name="Shin S.-K."/>
            <person name="Yi H."/>
        </authorList>
    </citation>
    <scope>NUCLEOTIDE SEQUENCE [LARGE SCALE GENOMIC DNA]</scope>
    <source>
        <strain evidence="4 5">LPB0072</strain>
    </source>
</reference>
<dbReference type="EMBL" id="LVWD01000004">
    <property type="protein sequence ID" value="OAD43276.1"/>
    <property type="molecule type" value="Genomic_DNA"/>
</dbReference>
<dbReference type="InterPro" id="IPR016181">
    <property type="entry name" value="Acyl_CoA_acyltransferase"/>
</dbReference>
<dbReference type="KEGG" id="hyl:LPB072_19160"/>
<dbReference type="Proteomes" id="UP000185680">
    <property type="component" value="Chromosome"/>
</dbReference>
<evidence type="ECO:0000259" key="2">
    <source>
        <dbReference type="PROSITE" id="PS51186"/>
    </source>
</evidence>
<dbReference type="InterPro" id="IPR050769">
    <property type="entry name" value="NAT_camello-type"/>
</dbReference>
<dbReference type="Proteomes" id="UP000185657">
    <property type="component" value="Unassembled WGS sequence"/>
</dbReference>
<feature type="domain" description="N-acetyltransferase" evidence="2">
    <location>
        <begin position="4"/>
        <end position="173"/>
    </location>
</feature>
<evidence type="ECO:0000313" key="4">
    <source>
        <dbReference type="EMBL" id="OAD43276.1"/>
    </source>
</evidence>
<keyword evidence="1" id="KW-0808">Transferase</keyword>
<dbReference type="PANTHER" id="PTHR13947">
    <property type="entry name" value="GNAT FAMILY N-ACETYLTRANSFERASE"/>
    <property type="match status" value="1"/>
</dbReference>
<dbReference type="InterPro" id="IPR000182">
    <property type="entry name" value="GNAT_dom"/>
</dbReference>
<organism evidence="3 6">
    <name type="scientific">Hydrogenophaga crassostreae</name>
    <dbReference type="NCBI Taxonomy" id="1763535"/>
    <lineage>
        <taxon>Bacteria</taxon>
        <taxon>Pseudomonadati</taxon>
        <taxon>Pseudomonadota</taxon>
        <taxon>Betaproteobacteria</taxon>
        <taxon>Burkholderiales</taxon>
        <taxon>Comamonadaceae</taxon>
        <taxon>Hydrogenophaga</taxon>
    </lineage>
</organism>
<evidence type="ECO:0000313" key="3">
    <source>
        <dbReference type="EMBL" id="AOW14627.1"/>
    </source>
</evidence>
<dbReference type="PANTHER" id="PTHR13947:SF37">
    <property type="entry name" value="LD18367P"/>
    <property type="match status" value="1"/>
</dbReference>
<dbReference type="SUPFAM" id="SSF55729">
    <property type="entry name" value="Acyl-CoA N-acyltransferases (Nat)"/>
    <property type="match status" value="1"/>
</dbReference>
<accession>A0A167IP83</accession>
<evidence type="ECO:0000313" key="5">
    <source>
        <dbReference type="Proteomes" id="UP000185657"/>
    </source>
</evidence>
<dbReference type="Pfam" id="PF00583">
    <property type="entry name" value="Acetyltransf_1"/>
    <property type="match status" value="1"/>
</dbReference>
<sequence length="173" mass="19272">MKGCVVARLLPDHAEAYQALRLRGLREHPEAFTSSYEEELDRPLAVALARLTPSSALPNDVFFGAWRGRELVGVLGLQGRYRMKERHTATVVGTFVAPEVRGMAVGDALMRALLDHARNCSELVQLDLTVTAGNHHAQCLYERFGFGKWGVYPNAVCVNGLFVDKVHMVRKLR</sequence>
<gene>
    <name evidence="3" type="ORF">LPB072_19160</name>
    <name evidence="4" type="ORF">LPB72_05390</name>
</gene>
<dbReference type="CDD" id="cd04301">
    <property type="entry name" value="NAT_SF"/>
    <property type="match status" value="1"/>
</dbReference>
<dbReference type="STRING" id="1763535.LPB072_19160"/>
<keyword evidence="5" id="KW-1185">Reference proteome</keyword>
<dbReference type="EMBL" id="CP017476">
    <property type="protein sequence ID" value="AOW14627.1"/>
    <property type="molecule type" value="Genomic_DNA"/>
</dbReference>
<protein>
    <recommendedName>
        <fullName evidence="2">N-acetyltransferase domain-containing protein</fullName>
    </recommendedName>
</protein>
<proteinExistence type="predicted"/>
<reference evidence="3 6" key="2">
    <citation type="submission" date="2016-10" db="EMBL/GenBank/DDBJ databases">
        <title>Hydorgenophaga sp. LPB0072 isolated from gastropod.</title>
        <authorList>
            <person name="Kim E."/>
            <person name="Yi H."/>
        </authorList>
    </citation>
    <scope>NUCLEOTIDE SEQUENCE [LARGE SCALE GENOMIC DNA]</scope>
    <source>
        <strain evidence="3 6">LPB0072</strain>
    </source>
</reference>
<dbReference type="AlphaFoldDB" id="A0A167IP83"/>
<dbReference type="PROSITE" id="PS51186">
    <property type="entry name" value="GNAT"/>
    <property type="match status" value="1"/>
</dbReference>
<evidence type="ECO:0000256" key="1">
    <source>
        <dbReference type="ARBA" id="ARBA00022679"/>
    </source>
</evidence>